<dbReference type="Pfam" id="PF17921">
    <property type="entry name" value="Integrase_H2C2"/>
    <property type="match status" value="1"/>
</dbReference>
<evidence type="ECO:0000313" key="2">
    <source>
        <dbReference type="EMBL" id="CAH9085383.1"/>
    </source>
</evidence>
<dbReference type="Gene3D" id="1.10.340.70">
    <property type="match status" value="1"/>
</dbReference>
<dbReference type="InterPro" id="IPR041588">
    <property type="entry name" value="Integrase_H2C2"/>
</dbReference>
<sequence length="53" mass="6207">MEEIHEGICSSHQGPRTLARKIILQGYYWPTIQRDCFNHTQRCAVCQQYAPMP</sequence>
<dbReference type="OrthoDB" id="1690717at2759"/>
<gene>
    <name evidence="2" type="ORF">CEURO_LOCUS9364</name>
</gene>
<name>A0A9P1E871_CUSEU</name>
<proteinExistence type="predicted"/>
<dbReference type="Proteomes" id="UP001152484">
    <property type="component" value="Unassembled WGS sequence"/>
</dbReference>
<dbReference type="EMBL" id="CAMAPE010000018">
    <property type="protein sequence ID" value="CAH9085383.1"/>
    <property type="molecule type" value="Genomic_DNA"/>
</dbReference>
<dbReference type="AlphaFoldDB" id="A0A9P1E871"/>
<evidence type="ECO:0000259" key="1">
    <source>
        <dbReference type="Pfam" id="PF17921"/>
    </source>
</evidence>
<protein>
    <recommendedName>
        <fullName evidence="1">Integrase zinc-binding domain-containing protein</fullName>
    </recommendedName>
</protein>
<feature type="domain" description="Integrase zinc-binding" evidence="1">
    <location>
        <begin position="1"/>
        <end position="50"/>
    </location>
</feature>
<comment type="caution">
    <text evidence="2">The sequence shown here is derived from an EMBL/GenBank/DDBJ whole genome shotgun (WGS) entry which is preliminary data.</text>
</comment>
<keyword evidence="3" id="KW-1185">Reference proteome</keyword>
<organism evidence="2 3">
    <name type="scientific">Cuscuta europaea</name>
    <name type="common">European dodder</name>
    <dbReference type="NCBI Taxonomy" id="41803"/>
    <lineage>
        <taxon>Eukaryota</taxon>
        <taxon>Viridiplantae</taxon>
        <taxon>Streptophyta</taxon>
        <taxon>Embryophyta</taxon>
        <taxon>Tracheophyta</taxon>
        <taxon>Spermatophyta</taxon>
        <taxon>Magnoliopsida</taxon>
        <taxon>eudicotyledons</taxon>
        <taxon>Gunneridae</taxon>
        <taxon>Pentapetalae</taxon>
        <taxon>asterids</taxon>
        <taxon>lamiids</taxon>
        <taxon>Solanales</taxon>
        <taxon>Convolvulaceae</taxon>
        <taxon>Cuscuteae</taxon>
        <taxon>Cuscuta</taxon>
        <taxon>Cuscuta subgen. Cuscuta</taxon>
    </lineage>
</organism>
<reference evidence="2" key="1">
    <citation type="submission" date="2022-07" db="EMBL/GenBank/DDBJ databases">
        <authorList>
            <person name="Macas J."/>
            <person name="Novak P."/>
            <person name="Neumann P."/>
        </authorList>
    </citation>
    <scope>NUCLEOTIDE SEQUENCE</scope>
</reference>
<feature type="non-terminal residue" evidence="2">
    <location>
        <position position="53"/>
    </location>
</feature>
<accession>A0A9P1E871</accession>
<evidence type="ECO:0000313" key="3">
    <source>
        <dbReference type="Proteomes" id="UP001152484"/>
    </source>
</evidence>